<protein>
    <submittedName>
        <fullName evidence="1">Uncharacterized protein</fullName>
    </submittedName>
</protein>
<name>A0A7Z7JG31_9BURK</name>
<sequence length="87" mass="9288">MGTCRRRCCVGASLCPSCSRRSWTSARLAFLEGASRRIHASRRPTEALPQHVGSTADLTEQRGALADLAHALAAGPATGLRLLDRDT</sequence>
<gene>
    <name evidence="1" type="ORF">CBM2594_U20114</name>
</gene>
<dbReference type="AlphaFoldDB" id="A0A7Z7JG31"/>
<dbReference type="Proteomes" id="UP000257139">
    <property type="component" value="Unassembled WGS sequence"/>
</dbReference>
<comment type="caution">
    <text evidence="1">The sequence shown here is derived from an EMBL/GenBank/DDBJ whole genome shotgun (WGS) entry which is preliminary data.</text>
</comment>
<organism evidence="1 2">
    <name type="scientific">Cupriavidus taiwanensis</name>
    <dbReference type="NCBI Taxonomy" id="164546"/>
    <lineage>
        <taxon>Bacteria</taxon>
        <taxon>Pseudomonadati</taxon>
        <taxon>Pseudomonadota</taxon>
        <taxon>Betaproteobacteria</taxon>
        <taxon>Burkholderiales</taxon>
        <taxon>Burkholderiaceae</taxon>
        <taxon>Cupriavidus</taxon>
    </lineage>
</organism>
<accession>A0A7Z7JG31</accession>
<evidence type="ECO:0000313" key="2">
    <source>
        <dbReference type="Proteomes" id="UP000257139"/>
    </source>
</evidence>
<evidence type="ECO:0000313" key="1">
    <source>
        <dbReference type="EMBL" id="SPC25927.1"/>
    </source>
</evidence>
<proteinExistence type="predicted"/>
<dbReference type="EMBL" id="OGUU01000049">
    <property type="protein sequence ID" value="SPC25927.1"/>
    <property type="molecule type" value="Genomic_DNA"/>
</dbReference>
<reference evidence="1 2" key="1">
    <citation type="submission" date="2018-01" db="EMBL/GenBank/DDBJ databases">
        <authorList>
            <person name="Clerissi C."/>
        </authorList>
    </citation>
    <scope>NUCLEOTIDE SEQUENCE [LARGE SCALE GENOMIC DNA]</scope>
    <source>
        <strain evidence="1">Cupriavidus taiwanensis STM 6021</strain>
    </source>
</reference>